<sequence length="110" mass="11700">MIVISGGWIDSIQVRYGDTWAPRRGGLGGGLKASLVLSPGESIVWVSIRYGLYVDGMTVRTSTGRQQILGTEFVPSSAVATPCISFSQPRLLYITGGVWVTNSPGRKSPG</sequence>
<name>A0A836B410_9CHLO</name>
<evidence type="ECO:0000313" key="5">
    <source>
        <dbReference type="EMBL" id="KAG2447035.1"/>
    </source>
</evidence>
<evidence type="ECO:0000259" key="3">
    <source>
        <dbReference type="Pfam" id="PF01419"/>
    </source>
</evidence>
<protein>
    <recommendedName>
        <fullName evidence="3">Jacalin-type lectin domain-containing protein</fullName>
    </recommendedName>
</protein>
<dbReference type="InterPro" id="IPR036404">
    <property type="entry name" value="Jacalin-like_lectin_dom_sf"/>
</dbReference>
<dbReference type="Proteomes" id="UP000613740">
    <property type="component" value="Unassembled WGS sequence"/>
</dbReference>
<evidence type="ECO:0000313" key="6">
    <source>
        <dbReference type="Proteomes" id="UP000613740"/>
    </source>
</evidence>
<accession>A0A836B410</accession>
<dbReference type="InterPro" id="IPR052321">
    <property type="entry name" value="PolyBind_ProtTraffic"/>
</dbReference>
<organism evidence="5 6">
    <name type="scientific">Chlamydomonas schloesseri</name>
    <dbReference type="NCBI Taxonomy" id="2026947"/>
    <lineage>
        <taxon>Eukaryota</taxon>
        <taxon>Viridiplantae</taxon>
        <taxon>Chlorophyta</taxon>
        <taxon>core chlorophytes</taxon>
        <taxon>Chlorophyceae</taxon>
        <taxon>CS clade</taxon>
        <taxon>Chlamydomonadales</taxon>
        <taxon>Chlamydomonadaceae</taxon>
        <taxon>Chlamydomonas</taxon>
    </lineage>
</organism>
<dbReference type="Gene3D" id="2.100.10.30">
    <property type="entry name" value="Jacalin-like lectin domain"/>
    <property type="match status" value="1"/>
</dbReference>
<keyword evidence="6" id="KW-1185">Reference proteome</keyword>
<dbReference type="SUPFAM" id="SSF51101">
    <property type="entry name" value="Mannose-binding lectins"/>
    <property type="match status" value="1"/>
</dbReference>
<evidence type="ECO:0000256" key="1">
    <source>
        <dbReference type="ARBA" id="ARBA00022729"/>
    </source>
</evidence>
<evidence type="ECO:0000313" key="4">
    <source>
        <dbReference type="EMBL" id="KAG2439119.1"/>
    </source>
</evidence>
<dbReference type="EMBL" id="JAEHOD010000024">
    <property type="protein sequence ID" value="KAG2447035.1"/>
    <property type="molecule type" value="Genomic_DNA"/>
</dbReference>
<dbReference type="PANTHER" id="PTHR33589">
    <property type="entry name" value="OS11G0524900 PROTEIN"/>
    <property type="match status" value="1"/>
</dbReference>
<keyword evidence="2" id="KW-0430">Lectin</keyword>
<keyword evidence="1" id="KW-0732">Signal</keyword>
<gene>
    <name evidence="4" type="ORF">HYH02_006641</name>
    <name evidence="5" type="ORF">HYH02_008187</name>
</gene>
<evidence type="ECO:0000256" key="2">
    <source>
        <dbReference type="ARBA" id="ARBA00022734"/>
    </source>
</evidence>
<reference evidence="5" key="1">
    <citation type="journal article" date="2020" name="bioRxiv">
        <title>Comparative genomics of Chlamydomonas.</title>
        <authorList>
            <person name="Craig R.J."/>
            <person name="Hasan A.R."/>
            <person name="Ness R.W."/>
            <person name="Keightley P.D."/>
        </authorList>
    </citation>
    <scope>NUCLEOTIDE SEQUENCE</scope>
    <source>
        <strain evidence="5">CCAP 11/173</strain>
    </source>
</reference>
<proteinExistence type="predicted"/>
<dbReference type="InterPro" id="IPR001229">
    <property type="entry name" value="Jacalin-like_lectin_dom"/>
</dbReference>
<dbReference type="AlphaFoldDB" id="A0A836B410"/>
<dbReference type="EMBL" id="JAEHOD010000041">
    <property type="protein sequence ID" value="KAG2439119.1"/>
    <property type="molecule type" value="Genomic_DNA"/>
</dbReference>
<dbReference type="Pfam" id="PF01419">
    <property type="entry name" value="Jacalin"/>
    <property type="match status" value="1"/>
</dbReference>
<comment type="caution">
    <text evidence="5">The sequence shown here is derived from an EMBL/GenBank/DDBJ whole genome shotgun (WGS) entry which is preliminary data.</text>
</comment>
<dbReference type="GO" id="GO:0030246">
    <property type="term" value="F:carbohydrate binding"/>
    <property type="evidence" value="ECO:0007669"/>
    <property type="project" value="UniProtKB-KW"/>
</dbReference>
<dbReference type="PANTHER" id="PTHR33589:SF3">
    <property type="entry name" value="ZYMOGEN GRANULE MEMBRANE PROTEIN 16-LIKE"/>
    <property type="match status" value="1"/>
</dbReference>
<dbReference type="OrthoDB" id="74460at2759"/>
<feature type="domain" description="Jacalin-type lectin" evidence="3">
    <location>
        <begin position="2"/>
        <end position="72"/>
    </location>
</feature>